<name>A0ABX7SU74_9FLAO</name>
<sequence>MKYFLLICSFLLIVSCKTETENVNKPTFIIGKWIRLNDKEGYKTYENWNTDFTGVGYTLKNKDTTFKEIMSIVSVNDTLHLKVEGVNETATFFKFTSQTDTSFVCKNAQNEFPTKIKYYIENMQLKALVSNDDFSIDFVFESVK</sequence>
<accession>A0ABX7SU74</accession>
<evidence type="ECO:0000313" key="1">
    <source>
        <dbReference type="EMBL" id="QTD37452.1"/>
    </source>
</evidence>
<dbReference type="RefSeq" id="WP_207971622.1">
    <property type="nucleotide sequence ID" value="NZ_CP071795.1"/>
</dbReference>
<proteinExistence type="predicted"/>
<protein>
    <recommendedName>
        <fullName evidence="3">Lipocalin-like domain-containing protein</fullName>
    </recommendedName>
</protein>
<gene>
    <name evidence="1" type="ORF">JL193_15395</name>
</gene>
<dbReference type="Proteomes" id="UP000663935">
    <property type="component" value="Chromosome"/>
</dbReference>
<dbReference type="EMBL" id="CP071795">
    <property type="protein sequence ID" value="QTD37452.1"/>
    <property type="molecule type" value="Genomic_DNA"/>
</dbReference>
<evidence type="ECO:0008006" key="3">
    <source>
        <dbReference type="Google" id="ProtNLM"/>
    </source>
</evidence>
<evidence type="ECO:0000313" key="2">
    <source>
        <dbReference type="Proteomes" id="UP000663935"/>
    </source>
</evidence>
<reference evidence="1 2" key="1">
    <citation type="submission" date="2021-03" db="EMBL/GenBank/DDBJ databases">
        <title>Complete genome of Polaribacter_sp.G4M1.</title>
        <authorList>
            <person name="Jeong S.W."/>
            <person name="Bae J.W."/>
        </authorList>
    </citation>
    <scope>NUCLEOTIDE SEQUENCE [LARGE SCALE GENOMIC DNA]</scope>
    <source>
        <strain evidence="1 2">G4M1</strain>
    </source>
</reference>
<dbReference type="PROSITE" id="PS51257">
    <property type="entry name" value="PROKAR_LIPOPROTEIN"/>
    <property type="match status" value="1"/>
</dbReference>
<keyword evidence="2" id="KW-1185">Reference proteome</keyword>
<organism evidence="1 2">
    <name type="scientific">Polaribacter batillariae</name>
    <dbReference type="NCBI Taxonomy" id="2808900"/>
    <lineage>
        <taxon>Bacteria</taxon>
        <taxon>Pseudomonadati</taxon>
        <taxon>Bacteroidota</taxon>
        <taxon>Flavobacteriia</taxon>
        <taxon>Flavobacteriales</taxon>
        <taxon>Flavobacteriaceae</taxon>
    </lineage>
</organism>